<dbReference type="STRING" id="1427518.XSR1_650006"/>
<accession>W1J384</accession>
<comment type="caution">
    <text evidence="1">The sequence shown here is derived from an EMBL/GenBank/DDBJ whole genome shotgun (WGS) entry which is preliminary data.</text>
</comment>
<name>W1J384_9GAMM</name>
<keyword evidence="2" id="KW-1185">Reference proteome</keyword>
<dbReference type="EMBL" id="CBXF010000127">
    <property type="protein sequence ID" value="CDL85189.1"/>
    <property type="molecule type" value="Genomic_DNA"/>
</dbReference>
<dbReference type="Proteomes" id="UP000019202">
    <property type="component" value="Unassembled WGS sequence"/>
</dbReference>
<organism evidence="1 2">
    <name type="scientific">Xenorhabdus szentirmaii DSM 16338</name>
    <dbReference type="NCBI Taxonomy" id="1427518"/>
    <lineage>
        <taxon>Bacteria</taxon>
        <taxon>Pseudomonadati</taxon>
        <taxon>Pseudomonadota</taxon>
        <taxon>Gammaproteobacteria</taxon>
        <taxon>Enterobacterales</taxon>
        <taxon>Morganellaceae</taxon>
        <taxon>Xenorhabdus</taxon>
    </lineage>
</organism>
<gene>
    <name evidence="1" type="ORF">XSR1_650006</name>
</gene>
<evidence type="ECO:0000313" key="1">
    <source>
        <dbReference type="EMBL" id="CDL85189.1"/>
    </source>
</evidence>
<dbReference type="AlphaFoldDB" id="W1J384"/>
<evidence type="ECO:0000313" key="2">
    <source>
        <dbReference type="Proteomes" id="UP000019202"/>
    </source>
</evidence>
<proteinExistence type="predicted"/>
<sequence>MVSCLNKFQALELYLSYTHKNKICFSINNFLLLIEKVVWD</sequence>
<protein>
    <submittedName>
        <fullName evidence="1">Uncharacterized protein</fullName>
    </submittedName>
</protein>
<reference evidence="1" key="1">
    <citation type="submission" date="2013-11" db="EMBL/GenBank/DDBJ databases">
        <title>Draft genome sequence and annotation of the entomopathogenic bacteria, Xenorhabdus cabanillasi strain JM26 and Xenorhabdus szentirmai strain DSM 16338.</title>
        <authorList>
            <person name="Gualtieri M."/>
            <person name="Ogier J.C."/>
            <person name="Pages S."/>
            <person name="Givaudan A."/>
            <person name="Gaudriault S."/>
        </authorList>
    </citation>
    <scope>NUCLEOTIDE SEQUENCE [LARGE SCALE GENOMIC DNA]</scope>
    <source>
        <strain evidence="1">DSM 16338</strain>
    </source>
</reference>